<dbReference type="EMBL" id="JAAMPC010000003">
    <property type="protein sequence ID" value="KAG2320612.1"/>
    <property type="molecule type" value="Genomic_DNA"/>
</dbReference>
<feature type="compositionally biased region" description="Basic and acidic residues" evidence="2">
    <location>
        <begin position="693"/>
        <end position="706"/>
    </location>
</feature>
<comment type="caution">
    <text evidence="3">The sequence shown here is derived from an EMBL/GenBank/DDBJ whole genome shotgun (WGS) entry which is preliminary data.</text>
</comment>
<dbReference type="Pfam" id="PF04499">
    <property type="entry name" value="SAPS"/>
    <property type="match status" value="2"/>
</dbReference>
<evidence type="ECO:0000313" key="4">
    <source>
        <dbReference type="Proteomes" id="UP000886595"/>
    </source>
</evidence>
<sequence length="780" mass="86965">MFWRMAGLSTASAVEAILDKDGFTLEDLLDEDELIQECKALNGRLLNFLRERVQVEQLIRYIIEEPPEDVEKKRTFKFPFIACEIFTCEIEMILKTLVEDEELMLLLFSFLEAKETHNSLLAGYFSKVVICLLVRKTIPFMQFIKDHQEILKQLVDLIGITSIMEVLKRLVGTDEHLYSNYTSAMQWVEDTDILEMIVDKFGSSDCPEVHANASEILCTVARYAPPGLATKLSSPSCTGRLLKHTLEDSRPKSVLVNSLSVCISLLDPKRFTLGTYHIYGRQLTHGSMVPNPETVEGMLGSLGDLLMLLNVSSAEGVLLTTYGKLQPPLGKHRLKVVEFISVLLSVGSDAAEKEVIRLGAVKRVLDLFFEYPYNNFLHHHVENVILSCLESKNSQLLDHLLSECNLIGRILEAEKDSILTAADSDKLQPTVPAEGRKPLRIGNIGHLTRISNKLLQLANSNAEIQSHLQENSKWVDWHTDVLSKRNTLENVYSWACGRPSSLHDRNRDSDDDDYHDRDYDVAALANNLSQAFRYGMYSNDDMEETQGSMERDDEDVYFDDESAEVVISSLRLGDDQESGSLFTNSNWFAFDDEKAADEHSVTSPPPDADEDDDDDDDAVIGEADEDFKDTADSAPPVDMETEDSTTTKNPSESPSEQEAEKSTAWVEWRETSESTGLCTNPDEATTLPNGEVQIEKENETDKKSGEDSPTGACGDETAPEAASGDEIAEKLKYSSELATAESHENAQSSEPANPQETEKSQEADVAAETEEGVKEAEKVV</sequence>
<evidence type="ECO:0000256" key="2">
    <source>
        <dbReference type="SAM" id="MobiDB-lite"/>
    </source>
</evidence>
<accession>A0A8X7W0D7</accession>
<feature type="compositionally biased region" description="Basic and acidic residues" evidence="2">
    <location>
        <begin position="771"/>
        <end position="780"/>
    </location>
</feature>
<evidence type="ECO:0000313" key="3">
    <source>
        <dbReference type="EMBL" id="KAG2320612.1"/>
    </source>
</evidence>
<organism evidence="3 4">
    <name type="scientific">Brassica carinata</name>
    <name type="common">Ethiopian mustard</name>
    <name type="synonym">Abyssinian cabbage</name>
    <dbReference type="NCBI Taxonomy" id="52824"/>
    <lineage>
        <taxon>Eukaryota</taxon>
        <taxon>Viridiplantae</taxon>
        <taxon>Streptophyta</taxon>
        <taxon>Embryophyta</taxon>
        <taxon>Tracheophyta</taxon>
        <taxon>Spermatophyta</taxon>
        <taxon>Magnoliopsida</taxon>
        <taxon>eudicotyledons</taxon>
        <taxon>Gunneridae</taxon>
        <taxon>Pentapetalae</taxon>
        <taxon>rosids</taxon>
        <taxon>malvids</taxon>
        <taxon>Brassicales</taxon>
        <taxon>Brassicaceae</taxon>
        <taxon>Brassiceae</taxon>
        <taxon>Brassica</taxon>
    </lineage>
</organism>
<feature type="compositionally biased region" description="Polar residues" evidence="2">
    <location>
        <begin position="673"/>
        <end position="688"/>
    </location>
</feature>
<dbReference type="GO" id="GO:0019888">
    <property type="term" value="F:protein phosphatase regulator activity"/>
    <property type="evidence" value="ECO:0007669"/>
    <property type="project" value="TreeGrafter"/>
</dbReference>
<dbReference type="PANTHER" id="PTHR12634">
    <property type="entry name" value="SIT4 YEAST -ASSOCIATING PROTEIN-RELATED"/>
    <property type="match status" value="1"/>
</dbReference>
<feature type="compositionally biased region" description="Acidic residues" evidence="2">
    <location>
        <begin position="607"/>
        <end position="627"/>
    </location>
</feature>
<comment type="similarity">
    <text evidence="1">Belongs to the SAPS family.</text>
</comment>
<dbReference type="PANTHER" id="PTHR12634:SF37">
    <property type="entry name" value="SIT4 PHOSPHATASE-ASSOCIATED FAMILY PROTEIN"/>
    <property type="match status" value="1"/>
</dbReference>
<reference evidence="3 4" key="1">
    <citation type="submission" date="2020-02" db="EMBL/GenBank/DDBJ databases">
        <authorList>
            <person name="Ma Q."/>
            <person name="Huang Y."/>
            <person name="Song X."/>
            <person name="Pei D."/>
        </authorList>
    </citation>
    <scope>NUCLEOTIDE SEQUENCE [LARGE SCALE GENOMIC DNA]</scope>
    <source>
        <strain evidence="3">Sxm20200214</strain>
        <tissue evidence="3">Leaf</tissue>
    </source>
</reference>
<proteinExistence type="inferred from homology"/>
<dbReference type="Proteomes" id="UP000886595">
    <property type="component" value="Unassembled WGS sequence"/>
</dbReference>
<feature type="region of interest" description="Disordered" evidence="2">
    <location>
        <begin position="595"/>
        <end position="780"/>
    </location>
</feature>
<evidence type="ECO:0008006" key="5">
    <source>
        <dbReference type="Google" id="ProtNLM"/>
    </source>
</evidence>
<name>A0A8X7W0D7_BRACI</name>
<dbReference type="OrthoDB" id="295029at2759"/>
<feature type="compositionally biased region" description="Polar residues" evidence="2">
    <location>
        <begin position="745"/>
        <end position="755"/>
    </location>
</feature>
<protein>
    <recommendedName>
        <fullName evidence="5">SIT4 phosphatase-associated family protein</fullName>
    </recommendedName>
</protein>
<dbReference type="AlphaFoldDB" id="A0A8X7W0D7"/>
<evidence type="ECO:0000256" key="1">
    <source>
        <dbReference type="ARBA" id="ARBA00006180"/>
    </source>
</evidence>
<gene>
    <name evidence="3" type="ORF">Bca52824_013825</name>
</gene>
<feature type="compositionally biased region" description="Polar residues" evidence="2">
    <location>
        <begin position="644"/>
        <end position="656"/>
    </location>
</feature>
<dbReference type="GO" id="GO:0019903">
    <property type="term" value="F:protein phosphatase binding"/>
    <property type="evidence" value="ECO:0007669"/>
    <property type="project" value="InterPro"/>
</dbReference>
<keyword evidence="4" id="KW-1185">Reference proteome</keyword>
<dbReference type="SUPFAM" id="SSF48371">
    <property type="entry name" value="ARM repeat"/>
    <property type="match status" value="1"/>
</dbReference>
<dbReference type="InterPro" id="IPR007587">
    <property type="entry name" value="SAPS"/>
</dbReference>
<dbReference type="InterPro" id="IPR016024">
    <property type="entry name" value="ARM-type_fold"/>
</dbReference>